<name>A0A0R1MM74_9LACO</name>
<dbReference type="AlphaFoldDB" id="A0A0R1MM74"/>
<accession>A0A0R1MM74</accession>
<reference evidence="1 2" key="1">
    <citation type="journal article" date="2015" name="Genome Announc.">
        <title>Expanding the biotechnology potential of lactobacilli through comparative genomics of 213 strains and associated genera.</title>
        <authorList>
            <person name="Sun Z."/>
            <person name="Harris H.M."/>
            <person name="McCann A."/>
            <person name="Guo C."/>
            <person name="Argimon S."/>
            <person name="Zhang W."/>
            <person name="Yang X."/>
            <person name="Jeffery I.B."/>
            <person name="Cooney J.C."/>
            <person name="Kagawa T.F."/>
            <person name="Liu W."/>
            <person name="Song Y."/>
            <person name="Salvetti E."/>
            <person name="Wrobel A."/>
            <person name="Rasinkangas P."/>
            <person name="Parkhill J."/>
            <person name="Rea M.C."/>
            <person name="O'Sullivan O."/>
            <person name="Ritari J."/>
            <person name="Douillard F.P."/>
            <person name="Paul Ross R."/>
            <person name="Yang R."/>
            <person name="Briner A.E."/>
            <person name="Felis G.E."/>
            <person name="de Vos W.M."/>
            <person name="Barrangou R."/>
            <person name="Klaenhammer T.R."/>
            <person name="Caufield P.W."/>
            <person name="Cui Y."/>
            <person name="Zhang H."/>
            <person name="O'Toole P.W."/>
        </authorList>
    </citation>
    <scope>NUCLEOTIDE SEQUENCE [LARGE SCALE GENOMIC DNA]</scope>
    <source>
        <strain evidence="1 2">DSM 12744</strain>
    </source>
</reference>
<gene>
    <name evidence="1" type="ORF">FD09_GL001520</name>
</gene>
<proteinExistence type="predicted"/>
<protein>
    <submittedName>
        <fullName evidence="1">Uncharacterized protein</fullName>
    </submittedName>
</protein>
<dbReference type="Proteomes" id="UP000051330">
    <property type="component" value="Unassembled WGS sequence"/>
</dbReference>
<comment type="caution">
    <text evidence="1">The sequence shown here is derived from an EMBL/GenBank/DDBJ whole genome shotgun (WGS) entry which is preliminary data.</text>
</comment>
<dbReference type="STRING" id="1423792.FD09_GL001520"/>
<evidence type="ECO:0000313" key="1">
    <source>
        <dbReference type="EMBL" id="KRL08753.1"/>
    </source>
</evidence>
<dbReference type="PATRIC" id="fig|1423792.3.peg.1537"/>
<dbReference type="EMBL" id="AZEC01000020">
    <property type="protein sequence ID" value="KRL08753.1"/>
    <property type="molecule type" value="Genomic_DNA"/>
</dbReference>
<sequence length="73" mass="8990">MVERRLGKLCQIEQATFFSSAVTSFLSFRKILFHFDKRFHTEEWREQLKDIWLLRRQFIQSRFVIFIGVVYTD</sequence>
<keyword evidence="2" id="KW-1185">Reference proteome</keyword>
<organism evidence="1 2">
    <name type="scientific">Schleiferilactobacillus perolens DSM 12744</name>
    <dbReference type="NCBI Taxonomy" id="1423792"/>
    <lineage>
        <taxon>Bacteria</taxon>
        <taxon>Bacillati</taxon>
        <taxon>Bacillota</taxon>
        <taxon>Bacilli</taxon>
        <taxon>Lactobacillales</taxon>
        <taxon>Lactobacillaceae</taxon>
        <taxon>Schleiferilactobacillus</taxon>
    </lineage>
</organism>
<evidence type="ECO:0000313" key="2">
    <source>
        <dbReference type="Proteomes" id="UP000051330"/>
    </source>
</evidence>